<keyword evidence="3 5" id="KW-1133">Transmembrane helix</keyword>
<evidence type="ECO:0000256" key="5">
    <source>
        <dbReference type="SAM" id="Phobius"/>
    </source>
</evidence>
<evidence type="ECO:0000313" key="7">
    <source>
        <dbReference type="EMBL" id="RKQ68224.1"/>
    </source>
</evidence>
<name>A0A420WB35_9PROT</name>
<dbReference type="PANTHER" id="PTHR35988">
    <property type="entry name" value="15-CIS-ZETA-CAROTENE ISOMERASE, CHLOROPLASTIC"/>
    <property type="match status" value="1"/>
</dbReference>
<dbReference type="AlphaFoldDB" id="A0A420WB35"/>
<feature type="transmembrane region" description="Helical" evidence="5">
    <location>
        <begin position="143"/>
        <end position="162"/>
    </location>
</feature>
<sequence length="230" mass="24739">MTGSIDSLFVAAVTFVAAHFLLASQPVRAGVVRAIGELGFMIAYSGISTVLFVWMLAAYGNAPYADVWYPAAWTRHVVFTIMPFSVLLVVLGYLTPNPTAVGGERAFEAPDPAPGIFRVTRHPVMWGIGLWALAHLLANGDQASIVLFGALAILAFGGMLAVDSKRARKMGAKWGPLAMTTSIIPFMAILEGRARFDWPGIGWRRLGIALAVFLLLMLGHPYFAGVALLH</sequence>
<dbReference type="Proteomes" id="UP000277424">
    <property type="component" value="Unassembled WGS sequence"/>
</dbReference>
<evidence type="ECO:0000259" key="6">
    <source>
        <dbReference type="Pfam" id="PF07298"/>
    </source>
</evidence>
<dbReference type="EMBL" id="RBIG01000003">
    <property type="protein sequence ID" value="RKQ68224.1"/>
    <property type="molecule type" value="Genomic_DNA"/>
</dbReference>
<evidence type="ECO:0000256" key="1">
    <source>
        <dbReference type="ARBA" id="ARBA00004141"/>
    </source>
</evidence>
<feature type="transmembrane region" description="Helical" evidence="5">
    <location>
        <begin position="206"/>
        <end position="229"/>
    </location>
</feature>
<evidence type="ECO:0000256" key="4">
    <source>
        <dbReference type="ARBA" id="ARBA00023136"/>
    </source>
</evidence>
<dbReference type="GO" id="GO:0016020">
    <property type="term" value="C:membrane"/>
    <property type="evidence" value="ECO:0007669"/>
    <property type="project" value="UniProtKB-SubCell"/>
</dbReference>
<dbReference type="InterPro" id="IPR009915">
    <property type="entry name" value="NnrU_dom"/>
</dbReference>
<feature type="transmembrane region" description="Helical" evidence="5">
    <location>
        <begin position="174"/>
        <end position="194"/>
    </location>
</feature>
<feature type="transmembrane region" description="Helical" evidence="5">
    <location>
        <begin position="39"/>
        <end position="60"/>
    </location>
</feature>
<organism evidence="7 8">
    <name type="scientific">Oceanibaculum indicum</name>
    <dbReference type="NCBI Taxonomy" id="526216"/>
    <lineage>
        <taxon>Bacteria</taxon>
        <taxon>Pseudomonadati</taxon>
        <taxon>Pseudomonadota</taxon>
        <taxon>Alphaproteobacteria</taxon>
        <taxon>Rhodospirillales</taxon>
        <taxon>Oceanibaculaceae</taxon>
        <taxon>Oceanibaculum</taxon>
    </lineage>
</organism>
<dbReference type="RefSeq" id="WP_121220779.1">
    <property type="nucleotide sequence ID" value="NZ_RBIG01000003.1"/>
</dbReference>
<proteinExistence type="predicted"/>
<gene>
    <name evidence="7" type="ORF">BCL74_2699</name>
</gene>
<comment type="caution">
    <text evidence="7">The sequence shown here is derived from an EMBL/GenBank/DDBJ whole genome shotgun (WGS) entry which is preliminary data.</text>
</comment>
<feature type="transmembrane region" description="Helical" evidence="5">
    <location>
        <begin position="72"/>
        <end position="94"/>
    </location>
</feature>
<keyword evidence="2 5" id="KW-0812">Transmembrane</keyword>
<evidence type="ECO:0000256" key="2">
    <source>
        <dbReference type="ARBA" id="ARBA00022692"/>
    </source>
</evidence>
<dbReference type="OrthoDB" id="5293641at2"/>
<accession>A0A420WB35</accession>
<reference evidence="7 8" key="1">
    <citation type="submission" date="2018-10" db="EMBL/GenBank/DDBJ databases">
        <title>Comparative analysis of microorganisms from saline springs in Andes Mountain Range, Colombia.</title>
        <authorList>
            <person name="Rubin E."/>
        </authorList>
    </citation>
    <scope>NUCLEOTIDE SEQUENCE [LARGE SCALE GENOMIC DNA]</scope>
    <source>
        <strain evidence="7 8">USBA 36</strain>
    </source>
</reference>
<dbReference type="Pfam" id="PF07298">
    <property type="entry name" value="NnrU"/>
    <property type="match status" value="1"/>
</dbReference>
<dbReference type="GO" id="GO:0090471">
    <property type="term" value="F:9,15,9'-tri-cis-zeta-carotene isomerase activity"/>
    <property type="evidence" value="ECO:0007669"/>
    <property type="project" value="TreeGrafter"/>
</dbReference>
<comment type="subcellular location">
    <subcellularLocation>
        <location evidence="1">Membrane</location>
        <topology evidence="1">Multi-pass membrane protein</topology>
    </subcellularLocation>
</comment>
<keyword evidence="4 5" id="KW-0472">Membrane</keyword>
<feature type="domain" description="NnrU" evidence="6">
    <location>
        <begin position="8"/>
        <end position="227"/>
    </location>
</feature>
<evidence type="ECO:0000256" key="3">
    <source>
        <dbReference type="ARBA" id="ARBA00022989"/>
    </source>
</evidence>
<protein>
    <submittedName>
        <fullName evidence="7">Putative membrane protein</fullName>
    </submittedName>
</protein>
<dbReference type="PANTHER" id="PTHR35988:SF2">
    <property type="entry name" value="15-CIS-ZETA-CAROTENE ISOMERASE, CHLOROPLASTIC"/>
    <property type="match status" value="1"/>
</dbReference>
<evidence type="ECO:0000313" key="8">
    <source>
        <dbReference type="Proteomes" id="UP000277424"/>
    </source>
</evidence>